<proteinExistence type="predicted"/>
<evidence type="ECO:0000313" key="1">
    <source>
        <dbReference type="EMBL" id="KAI6647560.1"/>
    </source>
</evidence>
<protein>
    <submittedName>
        <fullName evidence="1">Uncharacterized protein</fullName>
    </submittedName>
</protein>
<gene>
    <name evidence="1" type="ORF">LOD99_8737</name>
</gene>
<keyword evidence="2" id="KW-1185">Reference proteome</keyword>
<comment type="caution">
    <text evidence="1">The sequence shown here is derived from an EMBL/GenBank/DDBJ whole genome shotgun (WGS) entry which is preliminary data.</text>
</comment>
<evidence type="ECO:0000313" key="2">
    <source>
        <dbReference type="Proteomes" id="UP001165289"/>
    </source>
</evidence>
<dbReference type="AlphaFoldDB" id="A0AAV7JFN6"/>
<accession>A0AAV7JFN6</accession>
<sequence length="98" mass="11243">MFAKELHVNTSMLGDNSNILRIAYKLDCSQIIVIQANKQDAVKKYKILQGPPPPVELLLKTLIKIQKYSRCQEVFVLTCTDIHRINIYDNSHISQDKS</sequence>
<reference evidence="1 2" key="1">
    <citation type="journal article" date="2023" name="BMC Biol.">
        <title>The compact genome of the sponge Oopsacas minuta (Hexactinellida) is lacking key metazoan core genes.</title>
        <authorList>
            <person name="Santini S."/>
            <person name="Schenkelaars Q."/>
            <person name="Jourda C."/>
            <person name="Duchesne M."/>
            <person name="Belahbib H."/>
            <person name="Rocher C."/>
            <person name="Selva M."/>
            <person name="Riesgo A."/>
            <person name="Vervoort M."/>
            <person name="Leys S.P."/>
            <person name="Kodjabachian L."/>
            <person name="Le Bivic A."/>
            <person name="Borchiellini C."/>
            <person name="Claverie J.M."/>
            <person name="Renard E."/>
        </authorList>
    </citation>
    <scope>NUCLEOTIDE SEQUENCE [LARGE SCALE GENOMIC DNA]</scope>
    <source>
        <strain evidence="1">SPO-2</strain>
    </source>
</reference>
<dbReference type="EMBL" id="JAKMXF010000341">
    <property type="protein sequence ID" value="KAI6647560.1"/>
    <property type="molecule type" value="Genomic_DNA"/>
</dbReference>
<organism evidence="1 2">
    <name type="scientific">Oopsacas minuta</name>
    <dbReference type="NCBI Taxonomy" id="111878"/>
    <lineage>
        <taxon>Eukaryota</taxon>
        <taxon>Metazoa</taxon>
        <taxon>Porifera</taxon>
        <taxon>Hexactinellida</taxon>
        <taxon>Hexasterophora</taxon>
        <taxon>Lyssacinosida</taxon>
        <taxon>Leucopsacidae</taxon>
        <taxon>Oopsacas</taxon>
    </lineage>
</organism>
<name>A0AAV7JFN6_9METZ</name>
<dbReference type="Proteomes" id="UP001165289">
    <property type="component" value="Unassembled WGS sequence"/>
</dbReference>